<dbReference type="EMBL" id="FLQY01000178">
    <property type="protein sequence ID" value="SBT08134.1"/>
    <property type="molecule type" value="Genomic_DNA"/>
</dbReference>
<evidence type="ECO:0000256" key="2">
    <source>
        <dbReference type="SAM" id="SignalP"/>
    </source>
</evidence>
<feature type="signal peptide" evidence="2">
    <location>
        <begin position="1"/>
        <end position="22"/>
    </location>
</feature>
<dbReference type="PANTHER" id="PTHR36920:SF1">
    <property type="entry name" value="OUTER MEMBRANE PROTEIN W"/>
    <property type="match status" value="1"/>
</dbReference>
<evidence type="ECO:0000313" key="3">
    <source>
        <dbReference type="EMBL" id="SBT08134.1"/>
    </source>
</evidence>
<keyword evidence="4" id="KW-1185">Reference proteome</keyword>
<evidence type="ECO:0000256" key="1">
    <source>
        <dbReference type="ARBA" id="ARBA00004442"/>
    </source>
</evidence>
<dbReference type="Gene3D" id="2.40.160.20">
    <property type="match status" value="1"/>
</dbReference>
<dbReference type="GO" id="GO:0055085">
    <property type="term" value="P:transmembrane transport"/>
    <property type="evidence" value="ECO:0007669"/>
    <property type="project" value="TreeGrafter"/>
</dbReference>
<dbReference type="AlphaFoldDB" id="A0A1A8XSR1"/>
<feature type="chain" id="PRO_5008381744" evidence="2">
    <location>
        <begin position="23"/>
        <end position="206"/>
    </location>
</feature>
<name>A0A1A8XSR1_9RHOO</name>
<reference evidence="3 4" key="1">
    <citation type="submission" date="2016-06" db="EMBL/GenBank/DDBJ databases">
        <authorList>
            <person name="Kjaerup R.B."/>
            <person name="Dalgaard T.S."/>
            <person name="Juul-Madsen H.R."/>
        </authorList>
    </citation>
    <scope>NUCLEOTIDE SEQUENCE [LARGE SCALE GENOMIC DNA]</scope>
    <source>
        <strain evidence="3">2</strain>
    </source>
</reference>
<dbReference type="RefSeq" id="WP_222102198.1">
    <property type="nucleotide sequence ID" value="NZ_FLQY01000178.1"/>
</dbReference>
<sequence>MHNILKLTALTVALCSSLSAFAQQAEGNWMVRGRAVYLDYHNGQSEGLPIGGTTKIEADNLWIPEVDITYFFTKNFAAELVLTYPQKVDIDVGGVKSGTIKALPPSLLLQYHFTDLGAFKPYVGAGLNYTVFYNRNNILNGAAEVDRSSFGLTGQIGFDYALNKNWFLNLDVKYVQMNTDVKVNGAKVGKVDLDPMLYGIGVGYRF</sequence>
<dbReference type="InterPro" id="IPR011250">
    <property type="entry name" value="OMP/PagP_B-barrel"/>
</dbReference>
<dbReference type="GO" id="GO:0009279">
    <property type="term" value="C:cell outer membrane"/>
    <property type="evidence" value="ECO:0007669"/>
    <property type="project" value="UniProtKB-SubCell"/>
</dbReference>
<dbReference type="PROSITE" id="PS00695">
    <property type="entry name" value="ENT_VIR_OMP_2"/>
    <property type="match status" value="1"/>
</dbReference>
<dbReference type="Proteomes" id="UP000199600">
    <property type="component" value="Unassembled WGS sequence"/>
</dbReference>
<dbReference type="InterPro" id="IPR000758">
    <property type="entry name" value="Enterovir_OMP"/>
</dbReference>
<dbReference type="SUPFAM" id="SSF56925">
    <property type="entry name" value="OMPA-like"/>
    <property type="match status" value="1"/>
</dbReference>
<evidence type="ECO:0000313" key="4">
    <source>
        <dbReference type="Proteomes" id="UP000199600"/>
    </source>
</evidence>
<dbReference type="Pfam" id="PF03922">
    <property type="entry name" value="OmpW"/>
    <property type="match status" value="1"/>
</dbReference>
<dbReference type="GO" id="GO:0044384">
    <property type="term" value="C:host outer membrane"/>
    <property type="evidence" value="ECO:0007669"/>
    <property type="project" value="InterPro"/>
</dbReference>
<protein>
    <submittedName>
        <fullName evidence="3">Uncharacterized outer-membrane protein y4mB</fullName>
    </submittedName>
</protein>
<dbReference type="InterPro" id="IPR005618">
    <property type="entry name" value="OMPW"/>
</dbReference>
<accession>A0A1A8XSR1</accession>
<gene>
    <name evidence="3" type="ORF">PROAA_2590002</name>
</gene>
<proteinExistence type="predicted"/>
<dbReference type="PANTHER" id="PTHR36920">
    <property type="match status" value="1"/>
</dbReference>
<comment type="subcellular location">
    <subcellularLocation>
        <location evidence="1">Cell outer membrane</location>
    </subcellularLocation>
</comment>
<keyword evidence="2" id="KW-0732">Signal</keyword>
<organism evidence="3 4">
    <name type="scientific">Candidatus Propionivibrio aalborgensis</name>
    <dbReference type="NCBI Taxonomy" id="1860101"/>
    <lineage>
        <taxon>Bacteria</taxon>
        <taxon>Pseudomonadati</taxon>
        <taxon>Pseudomonadota</taxon>
        <taxon>Betaproteobacteria</taxon>
        <taxon>Rhodocyclales</taxon>
        <taxon>Rhodocyclaceae</taxon>
        <taxon>Propionivibrio</taxon>
    </lineage>
</organism>